<dbReference type="InterPro" id="IPR033308">
    <property type="entry name" value="PGAP5/Cdc1/Ted1"/>
</dbReference>
<protein>
    <submittedName>
        <fullName evidence="8">Uncharacterized protein</fullName>
    </submittedName>
</protein>
<keyword evidence="2 5" id="KW-0812">Transmembrane</keyword>
<comment type="subcellular location">
    <subcellularLocation>
        <location evidence="1">Membrane</location>
        <topology evidence="1">Multi-pass membrane protein</topology>
    </subcellularLocation>
</comment>
<dbReference type="InterPro" id="IPR004843">
    <property type="entry name" value="Calcineurin-like_PHP"/>
</dbReference>
<dbReference type="SUPFAM" id="SSF56300">
    <property type="entry name" value="Metallo-dependent phosphatases"/>
    <property type="match status" value="1"/>
</dbReference>
<evidence type="ECO:0000256" key="1">
    <source>
        <dbReference type="ARBA" id="ARBA00004141"/>
    </source>
</evidence>
<keyword evidence="3 5" id="KW-1133">Transmembrane helix</keyword>
<reference evidence="9" key="1">
    <citation type="submission" date="2016-04" db="EMBL/GenBank/DDBJ databases">
        <title>Comparative genomics of biotechnologically important yeasts.</title>
        <authorList>
            <consortium name="DOE Joint Genome Institute"/>
            <person name="Riley R."/>
            <person name="Haridas S."/>
            <person name="Wolfe K.H."/>
            <person name="Lopes M.R."/>
            <person name="Hittinger C.T."/>
            <person name="Goker M."/>
            <person name="Salamov A."/>
            <person name="Wisecaver J."/>
            <person name="Long T.M."/>
            <person name="Aerts A.L."/>
            <person name="Barry K."/>
            <person name="Choi C."/>
            <person name="Clum A."/>
            <person name="Coughlan A.Y."/>
            <person name="Deshpande S."/>
            <person name="Douglass A.P."/>
            <person name="Hanson S.J."/>
            <person name="Klenk H.-P."/>
            <person name="Labutti K."/>
            <person name="Lapidus A."/>
            <person name="Lindquist E."/>
            <person name="Lipzen A."/>
            <person name="Meier-Kolthoff J.P."/>
            <person name="Ohm R.A."/>
            <person name="Otillar R.P."/>
            <person name="Pangilinan J."/>
            <person name="Peng Y."/>
            <person name="Rokas A."/>
            <person name="Rosa C.A."/>
            <person name="Scheuner C."/>
            <person name="Sibirny A.A."/>
            <person name="Slot J.C."/>
            <person name="Stielow J.B."/>
            <person name="Sun H."/>
            <person name="Kurtzman C.P."/>
            <person name="Blackwell M."/>
            <person name="Grigoriev I.V."/>
            <person name="Jeffries T.W."/>
        </authorList>
    </citation>
    <scope>NUCLEOTIDE SEQUENCE [LARGE SCALE GENOMIC DNA]</scope>
    <source>
        <strain evidence="9">NRRL YB-2248</strain>
    </source>
</reference>
<dbReference type="GO" id="GO:0016020">
    <property type="term" value="C:membrane"/>
    <property type="evidence" value="ECO:0007669"/>
    <property type="project" value="UniProtKB-SubCell"/>
</dbReference>
<dbReference type="Pfam" id="PF00149">
    <property type="entry name" value="Metallophos"/>
    <property type="match status" value="1"/>
</dbReference>
<organism evidence="8 9">
    <name type="scientific">[Candida] arabinofermentans NRRL YB-2248</name>
    <dbReference type="NCBI Taxonomy" id="983967"/>
    <lineage>
        <taxon>Eukaryota</taxon>
        <taxon>Fungi</taxon>
        <taxon>Dikarya</taxon>
        <taxon>Ascomycota</taxon>
        <taxon>Saccharomycotina</taxon>
        <taxon>Pichiomycetes</taxon>
        <taxon>Pichiales</taxon>
        <taxon>Pichiaceae</taxon>
        <taxon>Ogataea</taxon>
        <taxon>Ogataea/Candida clade</taxon>
    </lineage>
</organism>
<dbReference type="Proteomes" id="UP000094801">
    <property type="component" value="Unassembled WGS sequence"/>
</dbReference>
<dbReference type="AlphaFoldDB" id="A0A1E4T2H1"/>
<dbReference type="Gene3D" id="3.60.21.10">
    <property type="match status" value="1"/>
</dbReference>
<feature type="domain" description="Calcineurin-like phosphoesterase" evidence="6">
    <location>
        <begin position="67"/>
        <end position="296"/>
    </location>
</feature>
<evidence type="ECO:0000256" key="5">
    <source>
        <dbReference type="SAM" id="Phobius"/>
    </source>
</evidence>
<evidence type="ECO:0000256" key="3">
    <source>
        <dbReference type="ARBA" id="ARBA00022989"/>
    </source>
</evidence>
<dbReference type="OrthoDB" id="5554140at2759"/>
<dbReference type="GO" id="GO:0005783">
    <property type="term" value="C:endoplasmic reticulum"/>
    <property type="evidence" value="ECO:0007669"/>
    <property type="project" value="TreeGrafter"/>
</dbReference>
<gene>
    <name evidence="8" type="ORF">CANARDRAFT_197525</name>
</gene>
<dbReference type="EMBL" id="KV453851">
    <property type="protein sequence ID" value="ODV85960.1"/>
    <property type="molecule type" value="Genomic_DNA"/>
</dbReference>
<proteinExistence type="predicted"/>
<evidence type="ECO:0000313" key="8">
    <source>
        <dbReference type="EMBL" id="ODV85960.1"/>
    </source>
</evidence>
<dbReference type="Pfam" id="PF07393">
    <property type="entry name" value="Sec10_HB"/>
    <property type="match status" value="1"/>
</dbReference>
<dbReference type="PANTHER" id="PTHR13315:SF4">
    <property type="entry name" value="METALLOPHOSPHOESTERASE, ISOFORM E"/>
    <property type="match status" value="1"/>
</dbReference>
<name>A0A1E4T2H1_9ASCO</name>
<dbReference type="InterPro" id="IPR029052">
    <property type="entry name" value="Metallo-depent_PP-like"/>
</dbReference>
<evidence type="ECO:0000259" key="6">
    <source>
        <dbReference type="Pfam" id="PF00149"/>
    </source>
</evidence>
<feature type="transmembrane region" description="Helical" evidence="5">
    <location>
        <begin position="17"/>
        <end position="36"/>
    </location>
</feature>
<dbReference type="STRING" id="983967.A0A1E4T2H1"/>
<feature type="domain" description="Exocyst complex component Sec10-like alpha-helical bundle" evidence="7">
    <location>
        <begin position="790"/>
        <end position="1231"/>
    </location>
</feature>
<evidence type="ECO:0000259" key="7">
    <source>
        <dbReference type="Pfam" id="PF07393"/>
    </source>
</evidence>
<evidence type="ECO:0000256" key="4">
    <source>
        <dbReference type="ARBA" id="ARBA00023136"/>
    </source>
</evidence>
<evidence type="ECO:0000313" key="9">
    <source>
        <dbReference type="Proteomes" id="UP000094801"/>
    </source>
</evidence>
<evidence type="ECO:0000256" key="2">
    <source>
        <dbReference type="ARBA" id="ARBA00022692"/>
    </source>
</evidence>
<keyword evidence="9" id="KW-1185">Reference proteome</keyword>
<dbReference type="PANTHER" id="PTHR13315">
    <property type="entry name" value="METALLO PHOSPHOESTERASE RELATED"/>
    <property type="match status" value="1"/>
</dbReference>
<dbReference type="GO" id="GO:0006506">
    <property type="term" value="P:GPI anchor biosynthetic process"/>
    <property type="evidence" value="ECO:0007669"/>
    <property type="project" value="InterPro"/>
</dbReference>
<accession>A0A1E4T2H1</accession>
<sequence>MGQLNIRKSIKDSLKKIRFRQLIILLISWIIIIHYFERTTVANHIKKCDWSKWEHWPKGSNPHHSIIIGDPQIVDKFSYPNRSEPILKFTQRLSDNYLHRNHQIYHKLLTPDTTLYIGDLFDGGREWENDIWYEEYKRFNEIFNPITNTRTFKQIPGNHDIGFGNAVNFTKYNRFRSFFGDSNDYFTIGNHSLILLDTISLSSSENPDINTPSSGFLQDLSNPLHPAMQFPRLLLTHVPLYRFTEKQTCGPLRESKKKFPVMRGKQYQTVLEYELSQKILNIIKPKVIFSGDDHDYCHIRHPLTTTSTTQEKKQISGESFTDEITVKTSAMTGGIKKPAIQLISMWNPQDDDNDDKNDFEKSVTDSETGKLVVEHDTFKSRLCYLPDPYLALKIHDSKNKSSTSTSTSTSQFQNLLIVDEIIVNPINCLSKSIDDPNLARSYFIEIYSTMAPIVTDLLIKNYSNFQNLAVFKDFDNPYEQSFLFANISKFIKLFKFETFYKNMVIRLNTILNLFINSIIKEIDSNLNDKNYFEVKKLVISLDNLSINDNDNDIEDIEIDPLESLLEYFINRHIENYSFLISGDLVNEIFQKVDKFEKGVVKNYKFDFDKVDLLFDHNIKDTLNEQLFEIESIFEQTDNQQQQQQQIDSKSGDLAVDEVPIVLKVIETFLSSYLIGGLIDKLVLKSKQIDQSDDVTYINDITIEGSNKNDKPFSDKPIENDHRRINMMNETSLFFQCVPYLHYKLISTFNDLNYPETYIITNKQKSKMNYIQVVNGFINFYYEQHLLEFSEMLPKQCYSSLSELITTWESNKDEDQKLLEEEILKLVDDQEDKSNNNNTFDIFSSFTSIFQFNNNKKTENNVISKEQKENEKKLTKLAAKMQILTTNVQNIKSLVSMDLTVIVLHHVKNSYDLLIGLTEFSTTKEITDQIYTTCSNIFIDMLSILIERHINPGFHEALTRLKDYNPTELKNMSSSNLDVTVEPLTNFIELVNVGDLILQMVNIFYQEELVTNGIVKVKPKQNRDFLSSNQCEKSISRLEQLLDTYVADGLDVSIGVIMNEVTYTIMRCAVNETTYNIDSIDNLLKSGGGASKYVIDSVKVLDTHFKLLNGSIDKAILDVFKEEIGERFVNTLIKIILKKLIISTIGAIQFITDINYLYDFFVKVKVKPTVGYFVGLKKISQLFLVECNNDKKQCKELGKLVIEIGRDNGVFSPEEVYTFVSRRSDWITIKRHVDNIMYGFGPDDCIVM</sequence>
<dbReference type="InterPro" id="IPR048627">
    <property type="entry name" value="Sec10_HB"/>
</dbReference>
<keyword evidence="4 5" id="KW-0472">Membrane</keyword>
<dbReference type="GO" id="GO:0016787">
    <property type="term" value="F:hydrolase activity"/>
    <property type="evidence" value="ECO:0007669"/>
    <property type="project" value="InterPro"/>
</dbReference>